<dbReference type="InterPro" id="IPR004527">
    <property type="entry name" value="Glu-tRNA-ligase_bac/mito"/>
</dbReference>
<feature type="domain" description="Aminoacyl-tRNA synthetase class I anticodon-binding" evidence="11">
    <location>
        <begin position="353"/>
        <end position="486"/>
    </location>
</feature>
<dbReference type="InterPro" id="IPR049940">
    <property type="entry name" value="GluQ/Sye"/>
</dbReference>
<dbReference type="HAMAP" id="MF_00022">
    <property type="entry name" value="Glu_tRNA_synth_type1"/>
    <property type="match status" value="1"/>
</dbReference>
<evidence type="ECO:0000256" key="7">
    <source>
        <dbReference type="ARBA" id="ARBA00023146"/>
    </source>
</evidence>
<evidence type="ECO:0000256" key="5">
    <source>
        <dbReference type="ARBA" id="ARBA00022840"/>
    </source>
</evidence>
<keyword evidence="4 8" id="KW-0547">Nucleotide-binding</keyword>
<dbReference type="SUPFAM" id="SSF48163">
    <property type="entry name" value="An anticodon-binding domain of class I aminoacyl-tRNA synthetases"/>
    <property type="match status" value="1"/>
</dbReference>
<comment type="subcellular location">
    <subcellularLocation>
        <location evidence="8">Cytoplasm</location>
    </subcellularLocation>
</comment>
<organism evidence="12 13">
    <name type="scientific">Croceicoccus esteveae</name>
    <dbReference type="NCBI Taxonomy" id="3075597"/>
    <lineage>
        <taxon>Bacteria</taxon>
        <taxon>Pseudomonadati</taxon>
        <taxon>Pseudomonadota</taxon>
        <taxon>Alphaproteobacteria</taxon>
        <taxon>Sphingomonadales</taxon>
        <taxon>Erythrobacteraceae</taxon>
        <taxon>Croceicoccus</taxon>
    </lineage>
</organism>
<evidence type="ECO:0000313" key="13">
    <source>
        <dbReference type="Proteomes" id="UP001259803"/>
    </source>
</evidence>
<dbReference type="PANTHER" id="PTHR43311:SF2">
    <property type="entry name" value="GLUTAMATE--TRNA LIGASE, MITOCHONDRIAL-RELATED"/>
    <property type="match status" value="1"/>
</dbReference>
<sequence>MASGNNDPDRSMADHNGRIVTRFAPSPTGFLHIGGARTALFNWLFARHHGGKVLLRIEDTDQTRSTRPAIDAIIDGLDWLGIDFDAPPVFQSQRADRHAEVANMLLDAGHAYRCYASADELEEMRAAQRAAKQPMRYDNRWRDRDPADAPAGKPFVVRLRTPSTGQSVIEDAVQGGVTVQNAEIDDYVLLRSDGTPTYMLAVVVDDHDMGVTHVIRGDDHLNNAFRQLPIIHAMDAITGGDWPEPVYAHIPLIHGADGAKLSKRHGAMGVDAYRDELGLLPEAVVNYLLRLGWGYGDEEIIEPARAIELFDLDGVGKSPSRFDMKKLASLNAHYMHAAQDARLADLVSRRIAALEPRFNAETDHDLLVQAMPVFKERARNLDELAAAMLFLFKTRPLQLEPKAAALLTQDARTLLQAVHERLTALAEWQDDTLEDSLKQMAEERSVGLGKLAQPLRAALTGQTTSPGIFDVLALLGREESLERIAAQAHSITQAHDNTQAQGTTAGAASPDR</sequence>
<protein>
    <recommendedName>
        <fullName evidence="8">Glutamate--tRNA ligase</fullName>
        <ecNumber evidence="8">6.1.1.17</ecNumber>
    </recommendedName>
    <alternativeName>
        <fullName evidence="8">Glutamyl-tRNA synthetase</fullName>
        <shortName evidence="8">GluRS</shortName>
    </alternativeName>
</protein>
<dbReference type="CDD" id="cd00808">
    <property type="entry name" value="GluRS_core"/>
    <property type="match status" value="1"/>
</dbReference>
<evidence type="ECO:0000259" key="10">
    <source>
        <dbReference type="Pfam" id="PF00749"/>
    </source>
</evidence>
<keyword evidence="7 8" id="KW-0030">Aminoacyl-tRNA synthetase</keyword>
<reference evidence="12 13" key="1">
    <citation type="submission" date="2023-09" db="EMBL/GenBank/DDBJ databases">
        <authorList>
            <person name="Rey-Velasco X."/>
        </authorList>
    </citation>
    <scope>NUCLEOTIDE SEQUENCE [LARGE SCALE GENOMIC DNA]</scope>
    <source>
        <strain evidence="12 13">F390</strain>
    </source>
</reference>
<dbReference type="Pfam" id="PF19269">
    <property type="entry name" value="Anticodon_2"/>
    <property type="match status" value="1"/>
</dbReference>
<name>A0ABU2ZGF1_9SPHN</name>
<dbReference type="InterPro" id="IPR000924">
    <property type="entry name" value="Glu/Gln-tRNA-synth"/>
</dbReference>
<evidence type="ECO:0000256" key="1">
    <source>
        <dbReference type="ARBA" id="ARBA00007894"/>
    </source>
</evidence>
<evidence type="ECO:0000256" key="6">
    <source>
        <dbReference type="ARBA" id="ARBA00022917"/>
    </source>
</evidence>
<dbReference type="Proteomes" id="UP001259803">
    <property type="component" value="Unassembled WGS sequence"/>
</dbReference>
<dbReference type="InterPro" id="IPR008925">
    <property type="entry name" value="aa_tRNA-synth_I_cd-bd_sf"/>
</dbReference>
<dbReference type="InterPro" id="IPR001412">
    <property type="entry name" value="aa-tRNA-synth_I_CS"/>
</dbReference>
<feature type="short sequence motif" description="'KMSKS' region" evidence="8">
    <location>
        <begin position="260"/>
        <end position="264"/>
    </location>
</feature>
<evidence type="ECO:0000259" key="11">
    <source>
        <dbReference type="Pfam" id="PF19269"/>
    </source>
</evidence>
<keyword evidence="13" id="KW-1185">Reference proteome</keyword>
<dbReference type="InterPro" id="IPR020058">
    <property type="entry name" value="Glu/Gln-tRNA-synth_Ib_cat-dom"/>
</dbReference>
<dbReference type="EC" id="6.1.1.17" evidence="8"/>
<dbReference type="SUPFAM" id="SSF52374">
    <property type="entry name" value="Nucleotidylyl transferase"/>
    <property type="match status" value="1"/>
</dbReference>
<dbReference type="EMBL" id="JAVRHS010000002">
    <property type="protein sequence ID" value="MDT0575490.1"/>
    <property type="molecule type" value="Genomic_DNA"/>
</dbReference>
<feature type="short sequence motif" description="'HIGH' region" evidence="8">
    <location>
        <begin position="25"/>
        <end position="35"/>
    </location>
</feature>
<dbReference type="InterPro" id="IPR014729">
    <property type="entry name" value="Rossmann-like_a/b/a_fold"/>
</dbReference>
<comment type="function">
    <text evidence="8">Catalyzes the attachment of glutamate to tRNA(Glu) in a two-step reaction: glutamate is first activated by ATP to form Glu-AMP and then transferred to the acceptor end of tRNA(Glu).</text>
</comment>
<comment type="caution">
    <text evidence="12">The sequence shown here is derived from an EMBL/GenBank/DDBJ whole genome shotgun (WGS) entry which is preliminary data.</text>
</comment>
<dbReference type="GO" id="GO:0004818">
    <property type="term" value="F:glutamate-tRNA ligase activity"/>
    <property type="evidence" value="ECO:0007669"/>
    <property type="project" value="UniProtKB-EC"/>
</dbReference>
<feature type="binding site" evidence="8">
    <location>
        <position position="263"/>
    </location>
    <ligand>
        <name>ATP</name>
        <dbReference type="ChEBI" id="CHEBI:30616"/>
    </ligand>
</feature>
<dbReference type="PRINTS" id="PR00987">
    <property type="entry name" value="TRNASYNTHGLU"/>
</dbReference>
<dbReference type="InterPro" id="IPR020751">
    <property type="entry name" value="aa-tRNA-synth_I_codon-bd_sub2"/>
</dbReference>
<feature type="domain" description="Glutamyl/glutaminyl-tRNA synthetase class Ib catalytic" evidence="10">
    <location>
        <begin position="19"/>
        <end position="328"/>
    </location>
</feature>
<comment type="subunit">
    <text evidence="8">Monomer.</text>
</comment>
<proteinExistence type="inferred from homology"/>
<dbReference type="RefSeq" id="WP_311340047.1">
    <property type="nucleotide sequence ID" value="NZ_JAVRHS010000002.1"/>
</dbReference>
<keyword evidence="6 8" id="KW-0648">Protein biosynthesis</keyword>
<dbReference type="PROSITE" id="PS00178">
    <property type="entry name" value="AA_TRNA_LIGASE_I"/>
    <property type="match status" value="1"/>
</dbReference>
<dbReference type="Gene3D" id="1.10.10.350">
    <property type="match status" value="1"/>
</dbReference>
<comment type="caution">
    <text evidence="8">Lacks conserved residue(s) required for the propagation of feature annotation.</text>
</comment>
<evidence type="ECO:0000256" key="8">
    <source>
        <dbReference type="HAMAP-Rule" id="MF_00022"/>
    </source>
</evidence>
<evidence type="ECO:0000256" key="2">
    <source>
        <dbReference type="ARBA" id="ARBA00022490"/>
    </source>
</evidence>
<dbReference type="NCBIfam" id="TIGR00464">
    <property type="entry name" value="gltX_bact"/>
    <property type="match status" value="1"/>
</dbReference>
<keyword evidence="3 8" id="KW-0436">Ligase</keyword>
<evidence type="ECO:0000256" key="9">
    <source>
        <dbReference type="SAM" id="MobiDB-lite"/>
    </source>
</evidence>
<feature type="region of interest" description="Disordered" evidence="9">
    <location>
        <begin position="488"/>
        <end position="512"/>
    </location>
</feature>
<gene>
    <name evidence="8 12" type="primary">gltX</name>
    <name evidence="12" type="ORF">RM533_04770</name>
</gene>
<keyword evidence="5 8" id="KW-0067">ATP-binding</keyword>
<dbReference type="Gene3D" id="3.40.50.620">
    <property type="entry name" value="HUPs"/>
    <property type="match status" value="1"/>
</dbReference>
<evidence type="ECO:0000256" key="4">
    <source>
        <dbReference type="ARBA" id="ARBA00022741"/>
    </source>
</evidence>
<accession>A0ABU2ZGF1</accession>
<dbReference type="Pfam" id="PF00749">
    <property type="entry name" value="tRNA-synt_1c"/>
    <property type="match status" value="1"/>
</dbReference>
<evidence type="ECO:0000256" key="3">
    <source>
        <dbReference type="ARBA" id="ARBA00022598"/>
    </source>
</evidence>
<comment type="similarity">
    <text evidence="1 8">Belongs to the class-I aminoacyl-tRNA synthetase family. Glutamate--tRNA ligase type 1 subfamily.</text>
</comment>
<feature type="compositionally biased region" description="Low complexity" evidence="9">
    <location>
        <begin position="498"/>
        <end position="512"/>
    </location>
</feature>
<evidence type="ECO:0000313" key="12">
    <source>
        <dbReference type="EMBL" id="MDT0575490.1"/>
    </source>
</evidence>
<keyword evidence="2 8" id="KW-0963">Cytoplasm</keyword>
<comment type="catalytic activity">
    <reaction evidence="8">
        <text>tRNA(Glu) + L-glutamate + ATP = L-glutamyl-tRNA(Glu) + AMP + diphosphate</text>
        <dbReference type="Rhea" id="RHEA:23540"/>
        <dbReference type="Rhea" id="RHEA-COMP:9663"/>
        <dbReference type="Rhea" id="RHEA-COMP:9680"/>
        <dbReference type="ChEBI" id="CHEBI:29985"/>
        <dbReference type="ChEBI" id="CHEBI:30616"/>
        <dbReference type="ChEBI" id="CHEBI:33019"/>
        <dbReference type="ChEBI" id="CHEBI:78442"/>
        <dbReference type="ChEBI" id="CHEBI:78520"/>
        <dbReference type="ChEBI" id="CHEBI:456215"/>
        <dbReference type="EC" id="6.1.1.17"/>
    </reaction>
</comment>
<dbReference type="InterPro" id="IPR045462">
    <property type="entry name" value="aa-tRNA-synth_I_cd-bd"/>
</dbReference>
<dbReference type="PANTHER" id="PTHR43311">
    <property type="entry name" value="GLUTAMATE--TRNA LIGASE"/>
    <property type="match status" value="1"/>
</dbReference>
<dbReference type="InterPro" id="IPR033910">
    <property type="entry name" value="GluRS_core"/>
</dbReference>